<sequence>MPTEGNIIKVNGVELWVEEFGDPTHPPVLLVMGSMSQGLLWPDELVGRITAGGRRVIRYDHRDTGRSSALDFEATPYTWAAVKDDIIGLLDALGIDRVHLVGHSAGGLLGQWVAVEHPERIASLTAIGSSPLGGQEGLVVTRALSAQPQEPGSLPEPLPAFVELFARAATSPPPATRAEVIDFQIELARVLHGPVLPFDADAQRALEERLLDRDRDPRTVSNHQRAWAADPAFEPVGRLGEITAPTLVVEGTHEPVKPGHGKLIAQEIPGARYLEIDGMGHTLPPEVHEQLAAAVLDHTTAG</sequence>
<evidence type="ECO:0000313" key="3">
    <source>
        <dbReference type="Proteomes" id="UP001589693"/>
    </source>
</evidence>
<name>A0ABV5ZX38_9PSEU</name>
<keyword evidence="3" id="KW-1185">Reference proteome</keyword>
<dbReference type="RefSeq" id="WP_377852749.1">
    <property type="nucleotide sequence ID" value="NZ_JBHLZU010000012.1"/>
</dbReference>
<dbReference type="PANTHER" id="PTHR43433">
    <property type="entry name" value="HYDROLASE, ALPHA/BETA FOLD FAMILY PROTEIN"/>
    <property type="match status" value="1"/>
</dbReference>
<reference evidence="2 3" key="1">
    <citation type="submission" date="2024-09" db="EMBL/GenBank/DDBJ databases">
        <authorList>
            <person name="Sun Q."/>
            <person name="Mori K."/>
        </authorList>
    </citation>
    <scope>NUCLEOTIDE SEQUENCE [LARGE SCALE GENOMIC DNA]</scope>
    <source>
        <strain evidence="2 3">TBRC 7907</strain>
    </source>
</reference>
<dbReference type="GO" id="GO:0016787">
    <property type="term" value="F:hydrolase activity"/>
    <property type="evidence" value="ECO:0007669"/>
    <property type="project" value="UniProtKB-KW"/>
</dbReference>
<dbReference type="Proteomes" id="UP001589693">
    <property type="component" value="Unassembled WGS sequence"/>
</dbReference>
<accession>A0ABV5ZX38</accession>
<feature type="domain" description="AB hydrolase-1" evidence="1">
    <location>
        <begin position="26"/>
        <end position="283"/>
    </location>
</feature>
<dbReference type="SUPFAM" id="SSF53474">
    <property type="entry name" value="alpha/beta-Hydrolases"/>
    <property type="match status" value="1"/>
</dbReference>
<comment type="caution">
    <text evidence="2">The sequence shown here is derived from an EMBL/GenBank/DDBJ whole genome shotgun (WGS) entry which is preliminary data.</text>
</comment>
<dbReference type="InterPro" id="IPR029058">
    <property type="entry name" value="AB_hydrolase_fold"/>
</dbReference>
<proteinExistence type="predicted"/>
<gene>
    <name evidence="2" type="ORF">ACFFQA_16055</name>
</gene>
<dbReference type="Gene3D" id="3.40.50.1820">
    <property type="entry name" value="alpha/beta hydrolase"/>
    <property type="match status" value="1"/>
</dbReference>
<organism evidence="2 3">
    <name type="scientific">Allokutzneria oryzae</name>
    <dbReference type="NCBI Taxonomy" id="1378989"/>
    <lineage>
        <taxon>Bacteria</taxon>
        <taxon>Bacillati</taxon>
        <taxon>Actinomycetota</taxon>
        <taxon>Actinomycetes</taxon>
        <taxon>Pseudonocardiales</taxon>
        <taxon>Pseudonocardiaceae</taxon>
        <taxon>Allokutzneria</taxon>
    </lineage>
</organism>
<dbReference type="Pfam" id="PF00561">
    <property type="entry name" value="Abhydrolase_1"/>
    <property type="match status" value="1"/>
</dbReference>
<dbReference type="PANTHER" id="PTHR43433:SF5">
    <property type="entry name" value="AB HYDROLASE-1 DOMAIN-CONTAINING PROTEIN"/>
    <property type="match status" value="1"/>
</dbReference>
<keyword evidence="2" id="KW-0378">Hydrolase</keyword>
<protein>
    <submittedName>
        <fullName evidence="2">Alpha/beta fold hydrolase</fullName>
    </submittedName>
</protein>
<evidence type="ECO:0000259" key="1">
    <source>
        <dbReference type="Pfam" id="PF00561"/>
    </source>
</evidence>
<evidence type="ECO:0000313" key="2">
    <source>
        <dbReference type="EMBL" id="MFB9905448.1"/>
    </source>
</evidence>
<dbReference type="InterPro" id="IPR050471">
    <property type="entry name" value="AB_hydrolase"/>
</dbReference>
<dbReference type="EMBL" id="JBHLZU010000012">
    <property type="protein sequence ID" value="MFB9905448.1"/>
    <property type="molecule type" value="Genomic_DNA"/>
</dbReference>
<dbReference type="InterPro" id="IPR000073">
    <property type="entry name" value="AB_hydrolase_1"/>
</dbReference>